<dbReference type="EMBL" id="JAUSVR010000004">
    <property type="protein sequence ID" value="MDQ0510924.1"/>
    <property type="molecule type" value="Genomic_DNA"/>
</dbReference>
<protein>
    <submittedName>
        <fullName evidence="1">Uncharacterized protein</fullName>
    </submittedName>
</protein>
<keyword evidence="2" id="KW-1185">Reference proteome</keyword>
<proteinExistence type="predicted"/>
<organism evidence="1 2">
    <name type="scientific">Ancylobacter amanitiformis</name>
    <dbReference type="NCBI Taxonomy" id="217069"/>
    <lineage>
        <taxon>Bacteria</taxon>
        <taxon>Pseudomonadati</taxon>
        <taxon>Pseudomonadota</taxon>
        <taxon>Alphaproteobacteria</taxon>
        <taxon>Hyphomicrobiales</taxon>
        <taxon>Xanthobacteraceae</taxon>
        <taxon>Ancylobacter</taxon>
    </lineage>
</organism>
<comment type="caution">
    <text evidence="1">The sequence shown here is derived from an EMBL/GenBank/DDBJ whole genome shotgun (WGS) entry which is preliminary data.</text>
</comment>
<evidence type="ECO:0000313" key="1">
    <source>
        <dbReference type="EMBL" id="MDQ0510924.1"/>
    </source>
</evidence>
<sequence>MAYLAGMGRSGRQIADEVGVDDPQKVRAVLRNMGTPLLREAGGVELLMVRIERPVAKAISDLADGADLTSEEFAARALTLMCVEERVMLMNLMSETEE</sequence>
<accession>A0ABU0LQF4</accession>
<dbReference type="Proteomes" id="UP001235094">
    <property type="component" value="Unassembled WGS sequence"/>
</dbReference>
<dbReference type="RefSeq" id="WP_306889640.1">
    <property type="nucleotide sequence ID" value="NZ_JAUSVR010000004.1"/>
</dbReference>
<reference evidence="1 2" key="1">
    <citation type="submission" date="2023-07" db="EMBL/GenBank/DDBJ databases">
        <title>Genomic Encyclopedia of Type Strains, Phase IV (KMG-IV): sequencing the most valuable type-strain genomes for metagenomic binning, comparative biology and taxonomic classification.</title>
        <authorList>
            <person name="Goeker M."/>
        </authorList>
    </citation>
    <scope>NUCLEOTIDE SEQUENCE [LARGE SCALE GENOMIC DNA]</scope>
    <source>
        <strain evidence="1 2">DSM 15561</strain>
    </source>
</reference>
<gene>
    <name evidence="1" type="ORF">QOZ99_001812</name>
</gene>
<evidence type="ECO:0000313" key="2">
    <source>
        <dbReference type="Proteomes" id="UP001235094"/>
    </source>
</evidence>
<name>A0ABU0LQF4_9HYPH</name>